<dbReference type="InterPro" id="IPR036906">
    <property type="entry name" value="ATPase_V1_fsu_sf"/>
</dbReference>
<keyword evidence="2" id="KW-0813">Transport</keyword>
<dbReference type="RefSeq" id="WP_068911812.1">
    <property type="nucleotide sequence ID" value="NZ_MBEW02000030.1"/>
</dbReference>
<dbReference type="SUPFAM" id="SSF159468">
    <property type="entry name" value="AtpF-like"/>
    <property type="match status" value="1"/>
</dbReference>
<evidence type="ECO:0000256" key="2">
    <source>
        <dbReference type="ARBA" id="ARBA00022448"/>
    </source>
</evidence>
<dbReference type="STRING" id="1871336.BBG48_01515"/>
<keyword evidence="3" id="KW-0406">Ion transport</keyword>
<dbReference type="InterPro" id="IPR008218">
    <property type="entry name" value="ATPase_V1-cplx_f_g_su"/>
</dbReference>
<accession>A0A371IJ79</accession>
<comment type="similarity">
    <text evidence="1">Belongs to the V-ATPase F subunit family.</text>
</comment>
<organism evidence="4 5">
    <name type="scientific">Criibacterium bergeronii</name>
    <dbReference type="NCBI Taxonomy" id="1871336"/>
    <lineage>
        <taxon>Bacteria</taxon>
        <taxon>Bacillati</taxon>
        <taxon>Bacillota</taxon>
        <taxon>Clostridia</taxon>
        <taxon>Peptostreptococcales</taxon>
        <taxon>Filifactoraceae</taxon>
        <taxon>Criibacterium</taxon>
    </lineage>
</organism>
<dbReference type="EMBL" id="MBEW02000030">
    <property type="protein sequence ID" value="RDY20537.1"/>
    <property type="molecule type" value="Genomic_DNA"/>
</dbReference>
<protein>
    <submittedName>
        <fullName evidence="4">ATP synthase subunit F</fullName>
    </submittedName>
</protein>
<reference evidence="4 5" key="1">
    <citation type="journal article" date="2016" name="Genome Announc.">
        <title>Draft Genome Sequence of Criibacterium bergeronii gen. nov., sp. nov., Strain CCRI-22567T, Isolated from a Vaginal Sample from a Woman with Bacterial Vaginosis.</title>
        <authorList>
            <person name="Maheux A.F."/>
            <person name="Berube E."/>
            <person name="Boudreau D.K."/>
            <person name="Raymond F."/>
            <person name="Corbeil J."/>
            <person name="Roy P.H."/>
            <person name="Boissinot M."/>
            <person name="Omar R.F."/>
        </authorList>
    </citation>
    <scope>NUCLEOTIDE SEQUENCE [LARGE SCALE GENOMIC DNA]</scope>
    <source>
        <strain evidence="4 5">CCRI-22567</strain>
    </source>
</reference>
<keyword evidence="5" id="KW-1185">Reference proteome</keyword>
<gene>
    <name evidence="4" type="ORF">BBG48_009490</name>
</gene>
<name>A0A371IJ79_9FIRM</name>
<dbReference type="Pfam" id="PF01990">
    <property type="entry name" value="ATP-synt_F"/>
    <property type="match status" value="1"/>
</dbReference>
<dbReference type="AlphaFoldDB" id="A0A371IJ79"/>
<dbReference type="Proteomes" id="UP000093352">
    <property type="component" value="Unassembled WGS sequence"/>
</dbReference>
<evidence type="ECO:0000256" key="3">
    <source>
        <dbReference type="ARBA" id="ARBA00023065"/>
    </source>
</evidence>
<sequence length="102" mass="11567">MISYLISDTTDSAVGLRLAGITGIVLRDKTSIEKEFDRCIKDKNIGILILTEGVFEQIEEKVMLHKLNNRFPLIVEIPDRNGLRRDADYITDYINQSIGISI</sequence>
<comment type="caution">
    <text evidence="4">The sequence shown here is derived from an EMBL/GenBank/DDBJ whole genome shotgun (WGS) entry which is preliminary data.</text>
</comment>
<dbReference type="GO" id="GO:0046961">
    <property type="term" value="F:proton-transporting ATPase activity, rotational mechanism"/>
    <property type="evidence" value="ECO:0007669"/>
    <property type="project" value="InterPro"/>
</dbReference>
<evidence type="ECO:0000313" key="4">
    <source>
        <dbReference type="EMBL" id="RDY20537.1"/>
    </source>
</evidence>
<dbReference type="Gene3D" id="3.40.50.10580">
    <property type="entry name" value="ATPase, V1 complex, subunit F"/>
    <property type="match status" value="1"/>
</dbReference>
<evidence type="ECO:0000313" key="5">
    <source>
        <dbReference type="Proteomes" id="UP000093352"/>
    </source>
</evidence>
<evidence type="ECO:0000256" key="1">
    <source>
        <dbReference type="ARBA" id="ARBA00010148"/>
    </source>
</evidence>
<proteinExistence type="inferred from homology"/>